<name>A0AAV9WI55_9PEZI</name>
<dbReference type="Proteomes" id="UP001370758">
    <property type="component" value="Unassembled WGS sequence"/>
</dbReference>
<keyword evidence="2" id="KW-1185">Reference proteome</keyword>
<dbReference type="EMBL" id="JAVHJL010000003">
    <property type="protein sequence ID" value="KAK6507967.1"/>
    <property type="molecule type" value="Genomic_DNA"/>
</dbReference>
<proteinExistence type="predicted"/>
<protein>
    <submittedName>
        <fullName evidence="1">Uncharacterized protein</fullName>
    </submittedName>
</protein>
<dbReference type="AlphaFoldDB" id="A0AAV9WI55"/>
<organism evidence="1 2">
    <name type="scientific">Arthrobotrys musiformis</name>
    <dbReference type="NCBI Taxonomy" id="47236"/>
    <lineage>
        <taxon>Eukaryota</taxon>
        <taxon>Fungi</taxon>
        <taxon>Dikarya</taxon>
        <taxon>Ascomycota</taxon>
        <taxon>Pezizomycotina</taxon>
        <taxon>Orbiliomycetes</taxon>
        <taxon>Orbiliales</taxon>
        <taxon>Orbiliaceae</taxon>
        <taxon>Arthrobotrys</taxon>
    </lineage>
</organism>
<gene>
    <name evidence="1" type="ORF">TWF481_006387</name>
</gene>
<reference evidence="1 2" key="1">
    <citation type="submission" date="2023-08" db="EMBL/GenBank/DDBJ databases">
        <authorList>
            <person name="Palmer J.M."/>
        </authorList>
    </citation>
    <scope>NUCLEOTIDE SEQUENCE [LARGE SCALE GENOMIC DNA]</scope>
    <source>
        <strain evidence="1 2">TWF481</strain>
    </source>
</reference>
<evidence type="ECO:0000313" key="1">
    <source>
        <dbReference type="EMBL" id="KAK6507967.1"/>
    </source>
</evidence>
<sequence>MENLKVLKVNKRYWGPGIDGKIGMLNTLYPNLEELWLKDISPTDLGRVESVPDRVGFCEKWGKLKMVPRVRLETHQLIKTSLEDFIVDMEPILLDLIETWCEDEMHNLKVVDFFAFDPRKLGDIHLTYLVNQERRDLEIVRDKEEMIPGERRRSVGG</sequence>
<accession>A0AAV9WI55</accession>
<comment type="caution">
    <text evidence="1">The sequence shown here is derived from an EMBL/GenBank/DDBJ whole genome shotgun (WGS) entry which is preliminary data.</text>
</comment>
<evidence type="ECO:0000313" key="2">
    <source>
        <dbReference type="Proteomes" id="UP001370758"/>
    </source>
</evidence>